<proteinExistence type="predicted"/>
<name>A0A7S4CNS4_9EUGL</name>
<accession>A0A7S4CNS4</accession>
<sequence length="146" mass="14796">MSPGRALHVCSASLISSPDLLAPSSSPQPPSARGPPSARDATPCPPPPLPDHGPAASGARGDDSVDSECALYSTSTARPSPSPRGSGGASPAGSIDASTLSCTPRVIPEPRPRSSIGGQDEDSDGGIPPRTAVSTWKGLQLRKRRR</sequence>
<organism evidence="2">
    <name type="scientific">Eutreptiella gymnastica</name>
    <dbReference type="NCBI Taxonomy" id="73025"/>
    <lineage>
        <taxon>Eukaryota</taxon>
        <taxon>Discoba</taxon>
        <taxon>Euglenozoa</taxon>
        <taxon>Euglenida</taxon>
        <taxon>Spirocuta</taxon>
        <taxon>Euglenophyceae</taxon>
        <taxon>Eutreptiales</taxon>
        <taxon>Eutreptiaceae</taxon>
        <taxon>Eutreptiella</taxon>
    </lineage>
</organism>
<protein>
    <submittedName>
        <fullName evidence="2">Uncharacterized protein</fullName>
    </submittedName>
</protein>
<evidence type="ECO:0000256" key="1">
    <source>
        <dbReference type="SAM" id="MobiDB-lite"/>
    </source>
</evidence>
<gene>
    <name evidence="2" type="ORF">EGYM00163_LOCUS13146</name>
</gene>
<dbReference type="AlphaFoldDB" id="A0A7S4CNS4"/>
<reference evidence="2" key="1">
    <citation type="submission" date="2021-01" db="EMBL/GenBank/DDBJ databases">
        <authorList>
            <person name="Corre E."/>
            <person name="Pelletier E."/>
            <person name="Niang G."/>
            <person name="Scheremetjew M."/>
            <person name="Finn R."/>
            <person name="Kale V."/>
            <person name="Holt S."/>
            <person name="Cochrane G."/>
            <person name="Meng A."/>
            <person name="Brown T."/>
            <person name="Cohen L."/>
        </authorList>
    </citation>
    <scope>NUCLEOTIDE SEQUENCE</scope>
    <source>
        <strain evidence="2">CCMP1594</strain>
    </source>
</reference>
<dbReference type="EMBL" id="HBJA01038485">
    <property type="protein sequence ID" value="CAE0802025.1"/>
    <property type="molecule type" value="Transcribed_RNA"/>
</dbReference>
<feature type="region of interest" description="Disordered" evidence="1">
    <location>
        <begin position="17"/>
        <end position="146"/>
    </location>
</feature>
<evidence type="ECO:0000313" key="2">
    <source>
        <dbReference type="EMBL" id="CAE0802025.1"/>
    </source>
</evidence>